<protein>
    <submittedName>
        <fullName evidence="2">Uncharacterized protein</fullName>
    </submittedName>
</protein>
<feature type="region of interest" description="Disordered" evidence="1">
    <location>
        <begin position="1"/>
        <end position="209"/>
    </location>
</feature>
<dbReference type="EMBL" id="CP040396">
    <property type="protein sequence ID" value="QCT01875.1"/>
    <property type="molecule type" value="Genomic_DNA"/>
</dbReference>
<evidence type="ECO:0000256" key="1">
    <source>
        <dbReference type="SAM" id="MobiDB-lite"/>
    </source>
</evidence>
<proteinExistence type="predicted"/>
<dbReference type="KEGG" id="palo:E6C60_1157"/>
<keyword evidence="3" id="KW-1185">Reference proteome</keyword>
<gene>
    <name evidence="2" type="ORF">E6C60_1157</name>
</gene>
<accession>A0A4P8XHN6</accession>
<dbReference type="OrthoDB" id="2615543at2"/>
<evidence type="ECO:0000313" key="3">
    <source>
        <dbReference type="Proteomes" id="UP000300879"/>
    </source>
</evidence>
<feature type="compositionally biased region" description="Low complexity" evidence="1">
    <location>
        <begin position="39"/>
        <end position="48"/>
    </location>
</feature>
<feature type="compositionally biased region" description="Basic and acidic residues" evidence="1">
    <location>
        <begin position="200"/>
        <end position="209"/>
    </location>
</feature>
<feature type="compositionally biased region" description="Acidic residues" evidence="1">
    <location>
        <begin position="154"/>
        <end position="165"/>
    </location>
</feature>
<name>A0A4P8XHN6_9BACL</name>
<dbReference type="Proteomes" id="UP000300879">
    <property type="component" value="Chromosome"/>
</dbReference>
<organism evidence="2 3">
    <name type="scientific">Paenibacillus algicola</name>
    <dbReference type="NCBI Taxonomy" id="2565926"/>
    <lineage>
        <taxon>Bacteria</taxon>
        <taxon>Bacillati</taxon>
        <taxon>Bacillota</taxon>
        <taxon>Bacilli</taxon>
        <taxon>Bacillales</taxon>
        <taxon>Paenibacillaceae</taxon>
        <taxon>Paenibacillus</taxon>
    </lineage>
</organism>
<sequence length="209" mass="22772">MRNELNRNSFSDVVRLQYESMDPLDPMTDIPEDETRNMQTTTSQSLSSEEADHSGFSQDEAGPADGNHGRQLNPDASAMEAWRVSGAEPENDSPSEESRYAGETPRQYDEPLGEDANSTYLHGVPQYNPAYSQEAPEENAFMEADMTEDAAGSDAEDGPLEDVPDADTLQADSPVDPAFPTDQDQHGIDLLNGAGGVDGDEVRKLPEDF</sequence>
<dbReference type="RefSeq" id="WP_138224934.1">
    <property type="nucleotide sequence ID" value="NZ_CP040396.1"/>
</dbReference>
<reference evidence="2 3" key="1">
    <citation type="submission" date="2019-05" db="EMBL/GenBank/DDBJ databases">
        <authorList>
            <person name="Chen C."/>
        </authorList>
    </citation>
    <scope>NUCLEOTIDE SEQUENCE [LARGE SCALE GENOMIC DNA]</scope>
    <source>
        <strain evidence="2 3">HB172198</strain>
    </source>
</reference>
<evidence type="ECO:0000313" key="2">
    <source>
        <dbReference type="EMBL" id="QCT01875.1"/>
    </source>
</evidence>
<feature type="compositionally biased region" description="Polar residues" evidence="1">
    <location>
        <begin position="1"/>
        <end position="11"/>
    </location>
</feature>
<dbReference type="AlphaFoldDB" id="A0A4P8XHN6"/>